<evidence type="ECO:0000256" key="8">
    <source>
        <dbReference type="ARBA" id="ARBA00038436"/>
    </source>
</evidence>
<evidence type="ECO:0000256" key="1">
    <source>
        <dbReference type="ARBA" id="ARBA00004429"/>
    </source>
</evidence>
<keyword evidence="2 9" id="KW-0813">Transport</keyword>
<comment type="subunit">
    <text evidence="9">The complex comprises the extracytoplasmic solute receptor protein and the two transmembrane proteins.</text>
</comment>
<reference evidence="11 12" key="1">
    <citation type="submission" date="2018-07" db="EMBL/GenBank/DDBJ databases">
        <title>Halomonas rutogse sp. nov., isolated from Lake TangqianCo on Tibetan Plateau.</title>
        <authorList>
            <person name="Lu H."/>
            <person name="Xing P."/>
            <person name="Wu Q."/>
        </authorList>
    </citation>
    <scope>NUCLEOTIDE SEQUENCE [LARGE SCALE GENOMIC DNA]</scope>
    <source>
        <strain evidence="11 12">TQ8S</strain>
    </source>
</reference>
<comment type="subcellular location">
    <subcellularLocation>
        <location evidence="1 9">Cell inner membrane</location>
        <topology evidence="1 9">Multi-pass membrane protein</topology>
    </subcellularLocation>
</comment>
<dbReference type="InterPro" id="IPR007387">
    <property type="entry name" value="TRAP_DctQ"/>
</dbReference>
<proteinExistence type="inferred from homology"/>
<name>A0A368U685_9GAMM</name>
<feature type="domain" description="Tripartite ATP-independent periplasmic transporters DctQ component" evidence="10">
    <location>
        <begin position="19"/>
        <end position="146"/>
    </location>
</feature>
<comment type="function">
    <text evidence="9">Part of the tripartite ATP-independent periplasmic (TRAP) transport system.</text>
</comment>
<dbReference type="Proteomes" id="UP000253204">
    <property type="component" value="Unassembled WGS sequence"/>
</dbReference>
<feature type="transmembrane region" description="Helical" evidence="9">
    <location>
        <begin position="7"/>
        <end position="30"/>
    </location>
</feature>
<keyword evidence="7 9" id="KW-0472">Membrane</keyword>
<evidence type="ECO:0000259" key="10">
    <source>
        <dbReference type="Pfam" id="PF04290"/>
    </source>
</evidence>
<evidence type="ECO:0000256" key="3">
    <source>
        <dbReference type="ARBA" id="ARBA00022475"/>
    </source>
</evidence>
<keyword evidence="4 9" id="KW-0997">Cell inner membrane</keyword>
<protein>
    <recommendedName>
        <fullName evidence="9">TRAP transporter small permease protein</fullName>
    </recommendedName>
</protein>
<gene>
    <name evidence="11" type="ORF">DU506_08275</name>
</gene>
<dbReference type="GO" id="GO:0022857">
    <property type="term" value="F:transmembrane transporter activity"/>
    <property type="evidence" value="ECO:0007669"/>
    <property type="project" value="UniProtKB-UniRule"/>
</dbReference>
<evidence type="ECO:0000256" key="5">
    <source>
        <dbReference type="ARBA" id="ARBA00022692"/>
    </source>
</evidence>
<evidence type="ECO:0000256" key="9">
    <source>
        <dbReference type="RuleBase" id="RU369079"/>
    </source>
</evidence>
<evidence type="ECO:0000256" key="7">
    <source>
        <dbReference type="ARBA" id="ARBA00023136"/>
    </source>
</evidence>
<dbReference type="PANTHER" id="PTHR35011">
    <property type="entry name" value="2,3-DIKETO-L-GULONATE TRAP TRANSPORTER SMALL PERMEASE PROTEIN YIAM"/>
    <property type="match status" value="1"/>
</dbReference>
<evidence type="ECO:0000313" key="11">
    <source>
        <dbReference type="EMBL" id="RCV92391.1"/>
    </source>
</evidence>
<comment type="similarity">
    <text evidence="8 9">Belongs to the TRAP transporter small permease family.</text>
</comment>
<comment type="caution">
    <text evidence="11">The sequence shown here is derived from an EMBL/GenBank/DDBJ whole genome shotgun (WGS) entry which is preliminary data.</text>
</comment>
<dbReference type="InterPro" id="IPR055348">
    <property type="entry name" value="DctQ"/>
</dbReference>
<organism evidence="11 12">
    <name type="scientific">Vreelandella rituensis</name>
    <dbReference type="NCBI Taxonomy" id="2282306"/>
    <lineage>
        <taxon>Bacteria</taxon>
        <taxon>Pseudomonadati</taxon>
        <taxon>Pseudomonadota</taxon>
        <taxon>Gammaproteobacteria</taxon>
        <taxon>Oceanospirillales</taxon>
        <taxon>Halomonadaceae</taxon>
        <taxon>Vreelandella</taxon>
    </lineage>
</organism>
<keyword evidence="3" id="KW-1003">Cell membrane</keyword>
<dbReference type="OrthoDB" id="6104548at2"/>
<evidence type="ECO:0000256" key="2">
    <source>
        <dbReference type="ARBA" id="ARBA00022448"/>
    </source>
</evidence>
<feature type="transmembrane region" description="Helical" evidence="9">
    <location>
        <begin position="42"/>
        <end position="58"/>
    </location>
</feature>
<keyword evidence="12" id="KW-1185">Reference proteome</keyword>
<feature type="transmembrane region" description="Helical" evidence="9">
    <location>
        <begin position="121"/>
        <end position="144"/>
    </location>
</feature>
<evidence type="ECO:0000256" key="4">
    <source>
        <dbReference type="ARBA" id="ARBA00022519"/>
    </source>
</evidence>
<dbReference type="Pfam" id="PF04290">
    <property type="entry name" value="DctQ"/>
    <property type="match status" value="1"/>
</dbReference>
<dbReference type="RefSeq" id="WP_114486470.1">
    <property type="nucleotide sequence ID" value="NZ_CBCSHM010000011.1"/>
</dbReference>
<feature type="transmembrane region" description="Helical" evidence="9">
    <location>
        <begin position="79"/>
        <end position="101"/>
    </location>
</feature>
<keyword evidence="6 9" id="KW-1133">Transmembrane helix</keyword>
<accession>A0A368U685</accession>
<dbReference type="AlphaFoldDB" id="A0A368U685"/>
<evidence type="ECO:0000256" key="6">
    <source>
        <dbReference type="ARBA" id="ARBA00022989"/>
    </source>
</evidence>
<dbReference type="EMBL" id="QPIJ01000014">
    <property type="protein sequence ID" value="RCV92391.1"/>
    <property type="molecule type" value="Genomic_DNA"/>
</dbReference>
<dbReference type="GO" id="GO:0005886">
    <property type="term" value="C:plasma membrane"/>
    <property type="evidence" value="ECO:0007669"/>
    <property type="project" value="UniProtKB-SubCell"/>
</dbReference>
<evidence type="ECO:0000313" key="12">
    <source>
        <dbReference type="Proteomes" id="UP000253204"/>
    </source>
</evidence>
<sequence>MERFFRYTLTLLIILVAGSQFIQVITRYLLEMPVMGLEEATLIPTLWLYMLGSVNASREDTQIRANVLDIFLKTDRAKGFLQAFSDTISLIISIWLTTWAWDYFSYASRIGKSTPTLYIPTIVYESALIVGLVLMVVFTLWHLLRNLGYLLGIRQKPDQPSSDPDYPETAEVQEFKVLADNNLADNNKDKNHD</sequence>
<keyword evidence="5 9" id="KW-0812">Transmembrane</keyword>